<accession>A0A9D1WP19</accession>
<dbReference type="Gene3D" id="3.40.50.300">
    <property type="entry name" value="P-loop containing nucleotide triphosphate hydrolases"/>
    <property type="match status" value="1"/>
</dbReference>
<feature type="domain" description="Sigma-54 factor interaction" evidence="3">
    <location>
        <begin position="1"/>
        <end position="224"/>
    </location>
</feature>
<dbReference type="InterPro" id="IPR002078">
    <property type="entry name" value="Sigma_54_int"/>
</dbReference>
<dbReference type="SMART" id="SM00382">
    <property type="entry name" value="AAA"/>
    <property type="match status" value="1"/>
</dbReference>
<evidence type="ECO:0000256" key="1">
    <source>
        <dbReference type="ARBA" id="ARBA00022741"/>
    </source>
</evidence>
<dbReference type="PROSITE" id="PS00675">
    <property type="entry name" value="SIGMA54_INTERACT_1"/>
    <property type="match status" value="1"/>
</dbReference>
<proteinExistence type="predicted"/>
<dbReference type="GO" id="GO:0006355">
    <property type="term" value="P:regulation of DNA-templated transcription"/>
    <property type="evidence" value="ECO:0007669"/>
    <property type="project" value="InterPro"/>
</dbReference>
<reference evidence="4" key="2">
    <citation type="submission" date="2021-04" db="EMBL/GenBank/DDBJ databases">
        <authorList>
            <person name="Gilroy R."/>
        </authorList>
    </citation>
    <scope>NUCLEOTIDE SEQUENCE</scope>
    <source>
        <strain evidence="4">CHK188-5543</strain>
    </source>
</reference>
<dbReference type="InterPro" id="IPR025662">
    <property type="entry name" value="Sigma_54_int_dom_ATP-bd_1"/>
</dbReference>
<dbReference type="InterPro" id="IPR027417">
    <property type="entry name" value="P-loop_NTPase"/>
</dbReference>
<organism evidence="4 5">
    <name type="scientific">Candidatus Anaerotruncus excrementipullorum</name>
    <dbReference type="NCBI Taxonomy" id="2838465"/>
    <lineage>
        <taxon>Bacteria</taxon>
        <taxon>Bacillati</taxon>
        <taxon>Bacillota</taxon>
        <taxon>Clostridia</taxon>
        <taxon>Eubacteriales</taxon>
        <taxon>Oscillospiraceae</taxon>
        <taxon>Anaerotruncus</taxon>
    </lineage>
</organism>
<dbReference type="FunFam" id="3.40.50.300:FF:000006">
    <property type="entry name" value="DNA-binding transcriptional regulator NtrC"/>
    <property type="match status" value="1"/>
</dbReference>
<sequence>MEQTVALARSYAKVNSNVLIQGETGTGKELLAQSIHSDSERFMGPFVAINCSTFTENLLESELFGYSEGTFTGGLRGGKIGLFELADGGTLFLDEVSEIPLNFQGKLLRVLQEREVRRLGDNRIRKIDVRIISATNRDLLELSLQGGFRKDLLYRLEVLKLTVPPLRERQEDIPLLLSNFIEHYRKQCRSRVQQFSPEAVKLLQRHPFYGNVRELGNLVERLLVIYSAKEVITGEDLQAALELPARAIGLPTARQPRHG</sequence>
<dbReference type="PROSITE" id="PS50045">
    <property type="entry name" value="SIGMA54_INTERACT_4"/>
    <property type="match status" value="1"/>
</dbReference>
<gene>
    <name evidence="4" type="ORF">H9736_00035</name>
</gene>
<dbReference type="InterPro" id="IPR058031">
    <property type="entry name" value="AAA_lid_NorR"/>
</dbReference>
<dbReference type="PANTHER" id="PTHR32071:SF57">
    <property type="entry name" value="C4-DICARBOXYLATE TRANSPORT TRANSCRIPTIONAL REGULATORY PROTEIN DCTD"/>
    <property type="match status" value="1"/>
</dbReference>
<evidence type="ECO:0000313" key="4">
    <source>
        <dbReference type="EMBL" id="HIX64614.1"/>
    </source>
</evidence>
<dbReference type="EMBL" id="DXES01000001">
    <property type="protein sequence ID" value="HIX64614.1"/>
    <property type="molecule type" value="Genomic_DNA"/>
</dbReference>
<protein>
    <submittedName>
        <fullName evidence="4">Sigma 54-interacting transcriptional regulator</fullName>
    </submittedName>
</protein>
<dbReference type="SUPFAM" id="SSF52540">
    <property type="entry name" value="P-loop containing nucleoside triphosphate hydrolases"/>
    <property type="match status" value="1"/>
</dbReference>
<comment type="caution">
    <text evidence="4">The sequence shown here is derived from an EMBL/GenBank/DDBJ whole genome shotgun (WGS) entry which is preliminary data.</text>
</comment>
<dbReference type="InterPro" id="IPR025943">
    <property type="entry name" value="Sigma_54_int_dom_ATP-bd_2"/>
</dbReference>
<dbReference type="Pfam" id="PF00158">
    <property type="entry name" value="Sigma54_activat"/>
    <property type="match status" value="1"/>
</dbReference>
<keyword evidence="1" id="KW-0547">Nucleotide-binding</keyword>
<keyword evidence="2" id="KW-0067">ATP-binding</keyword>
<dbReference type="AlphaFoldDB" id="A0A9D1WP19"/>
<dbReference type="PANTHER" id="PTHR32071">
    <property type="entry name" value="TRANSCRIPTIONAL REGULATORY PROTEIN"/>
    <property type="match status" value="1"/>
</dbReference>
<dbReference type="Proteomes" id="UP000886800">
    <property type="component" value="Unassembled WGS sequence"/>
</dbReference>
<reference evidence="4" key="1">
    <citation type="journal article" date="2021" name="PeerJ">
        <title>Extensive microbial diversity within the chicken gut microbiome revealed by metagenomics and culture.</title>
        <authorList>
            <person name="Gilroy R."/>
            <person name="Ravi A."/>
            <person name="Getino M."/>
            <person name="Pursley I."/>
            <person name="Horton D.L."/>
            <person name="Alikhan N.F."/>
            <person name="Baker D."/>
            <person name="Gharbi K."/>
            <person name="Hall N."/>
            <person name="Watson M."/>
            <person name="Adriaenssens E.M."/>
            <person name="Foster-Nyarko E."/>
            <person name="Jarju S."/>
            <person name="Secka A."/>
            <person name="Antonio M."/>
            <person name="Oren A."/>
            <person name="Chaudhuri R.R."/>
            <person name="La Ragione R."/>
            <person name="Hildebrand F."/>
            <person name="Pallen M.J."/>
        </authorList>
    </citation>
    <scope>NUCLEOTIDE SEQUENCE</scope>
    <source>
        <strain evidence="4">CHK188-5543</strain>
    </source>
</reference>
<dbReference type="Pfam" id="PF25601">
    <property type="entry name" value="AAA_lid_14"/>
    <property type="match status" value="1"/>
</dbReference>
<dbReference type="CDD" id="cd00009">
    <property type="entry name" value="AAA"/>
    <property type="match status" value="1"/>
</dbReference>
<dbReference type="Gene3D" id="1.10.8.60">
    <property type="match status" value="1"/>
</dbReference>
<name>A0A9D1WP19_9FIRM</name>
<dbReference type="PROSITE" id="PS00676">
    <property type="entry name" value="SIGMA54_INTERACT_2"/>
    <property type="match status" value="1"/>
</dbReference>
<evidence type="ECO:0000256" key="2">
    <source>
        <dbReference type="ARBA" id="ARBA00022840"/>
    </source>
</evidence>
<evidence type="ECO:0000259" key="3">
    <source>
        <dbReference type="PROSITE" id="PS50045"/>
    </source>
</evidence>
<dbReference type="GO" id="GO:0005524">
    <property type="term" value="F:ATP binding"/>
    <property type="evidence" value="ECO:0007669"/>
    <property type="project" value="UniProtKB-KW"/>
</dbReference>
<dbReference type="InterPro" id="IPR003593">
    <property type="entry name" value="AAA+_ATPase"/>
</dbReference>
<evidence type="ECO:0000313" key="5">
    <source>
        <dbReference type="Proteomes" id="UP000886800"/>
    </source>
</evidence>